<feature type="transmembrane region" description="Helical" evidence="1">
    <location>
        <begin position="149"/>
        <end position="166"/>
    </location>
</feature>
<dbReference type="STRING" id="46835.A0A504Y674"/>
<dbReference type="EMBL" id="SUNJ01013900">
    <property type="protein sequence ID" value="TPP56942.1"/>
    <property type="molecule type" value="Genomic_DNA"/>
</dbReference>
<dbReference type="Proteomes" id="UP000316759">
    <property type="component" value="Unassembled WGS sequence"/>
</dbReference>
<dbReference type="AlphaFoldDB" id="A0A504Y674"/>
<evidence type="ECO:0000313" key="2">
    <source>
        <dbReference type="EMBL" id="TPP56942.1"/>
    </source>
</evidence>
<feature type="transmembrane region" description="Helical" evidence="1">
    <location>
        <begin position="117"/>
        <end position="137"/>
    </location>
</feature>
<keyword evidence="3" id="KW-1185">Reference proteome</keyword>
<protein>
    <submittedName>
        <fullName evidence="2">Uncharacterized protein</fullName>
    </submittedName>
</protein>
<accession>A0A504Y674</accession>
<evidence type="ECO:0000313" key="3">
    <source>
        <dbReference type="Proteomes" id="UP000316759"/>
    </source>
</evidence>
<keyword evidence="1" id="KW-0812">Transmembrane</keyword>
<feature type="transmembrane region" description="Helical" evidence="1">
    <location>
        <begin position="75"/>
        <end position="97"/>
    </location>
</feature>
<proteinExistence type="predicted"/>
<evidence type="ECO:0000256" key="1">
    <source>
        <dbReference type="SAM" id="Phobius"/>
    </source>
</evidence>
<name>A0A504Y674_FASGI</name>
<organism evidence="2 3">
    <name type="scientific">Fasciola gigantica</name>
    <name type="common">Giant liver fluke</name>
    <dbReference type="NCBI Taxonomy" id="46835"/>
    <lineage>
        <taxon>Eukaryota</taxon>
        <taxon>Metazoa</taxon>
        <taxon>Spiralia</taxon>
        <taxon>Lophotrochozoa</taxon>
        <taxon>Platyhelminthes</taxon>
        <taxon>Trematoda</taxon>
        <taxon>Digenea</taxon>
        <taxon>Plagiorchiida</taxon>
        <taxon>Echinostomata</taxon>
        <taxon>Echinostomatoidea</taxon>
        <taxon>Fasciolidae</taxon>
        <taxon>Fasciola</taxon>
    </lineage>
</organism>
<reference evidence="2 3" key="1">
    <citation type="submission" date="2019-04" db="EMBL/GenBank/DDBJ databases">
        <title>Annotation for the trematode Fasciola gigantica.</title>
        <authorList>
            <person name="Choi Y.-J."/>
        </authorList>
    </citation>
    <scope>NUCLEOTIDE SEQUENCE [LARGE SCALE GENOMIC DNA]</scope>
    <source>
        <strain evidence="2">Uganda_cow_1</strain>
    </source>
</reference>
<keyword evidence="1" id="KW-1133">Transmembrane helix</keyword>
<keyword evidence="1" id="KW-0472">Membrane</keyword>
<gene>
    <name evidence="2" type="ORF">FGIG_11726</name>
</gene>
<sequence length="167" mass="18832">MLKSIRANEHQLLYLAKKARDGSLGTMAGNLWKKRLDTGKWQLRISYKSCANPVHEVFHLPYVCGRELEQLFANLFISFLPRALFFFRLFLCLSVGSLHSPSSPIPSSSPPAPSSPFFVFFPYFVVFPFSLTILSGSHHPIPPPSSSPFFFFFFSLPTCSSPLLLLL</sequence>
<dbReference type="OrthoDB" id="10254377at2759"/>
<comment type="caution">
    <text evidence="2">The sequence shown here is derived from an EMBL/GenBank/DDBJ whole genome shotgun (WGS) entry which is preliminary data.</text>
</comment>